<gene>
    <name evidence="1" type="ORF">Ae201684_004187</name>
</gene>
<dbReference type="EMBL" id="VJMJ01000052">
    <property type="protein sequence ID" value="KAF0740452.1"/>
    <property type="molecule type" value="Genomic_DNA"/>
</dbReference>
<accession>A0A6G0XJB8</accession>
<reference evidence="1 2" key="1">
    <citation type="submission" date="2019-07" db="EMBL/GenBank/DDBJ databases">
        <title>Genomics analysis of Aphanomyces spp. identifies a new class of oomycete effector associated with host adaptation.</title>
        <authorList>
            <person name="Gaulin E."/>
        </authorList>
    </citation>
    <scope>NUCLEOTIDE SEQUENCE [LARGE SCALE GENOMIC DNA]</scope>
    <source>
        <strain evidence="1 2">ATCC 201684</strain>
    </source>
</reference>
<evidence type="ECO:0000313" key="2">
    <source>
        <dbReference type="Proteomes" id="UP000481153"/>
    </source>
</evidence>
<dbReference type="Gene3D" id="3.40.50.80">
    <property type="entry name" value="Nucleotide-binding domain of ferredoxin-NADP reductase (FNR) module"/>
    <property type="match status" value="1"/>
</dbReference>
<dbReference type="VEuPathDB" id="FungiDB:AeMF1_014820"/>
<comment type="caution">
    <text evidence="1">The sequence shown here is derived from an EMBL/GenBank/DDBJ whole genome shotgun (WGS) entry which is preliminary data.</text>
</comment>
<evidence type="ECO:0008006" key="3">
    <source>
        <dbReference type="Google" id="ProtNLM"/>
    </source>
</evidence>
<sequence length="77" mass="8279">MAVALSRSPSHPKQHIDDILLADAERLQSLIAAGAKVYVCGSKGAAANVRKALEQVVKHVHVIDAMVQKGLYVEDVF</sequence>
<dbReference type="Proteomes" id="UP000481153">
    <property type="component" value="Unassembled WGS sequence"/>
</dbReference>
<proteinExistence type="predicted"/>
<evidence type="ECO:0000313" key="1">
    <source>
        <dbReference type="EMBL" id="KAF0740452.1"/>
    </source>
</evidence>
<organism evidence="1 2">
    <name type="scientific">Aphanomyces euteiches</name>
    <dbReference type="NCBI Taxonomy" id="100861"/>
    <lineage>
        <taxon>Eukaryota</taxon>
        <taxon>Sar</taxon>
        <taxon>Stramenopiles</taxon>
        <taxon>Oomycota</taxon>
        <taxon>Saprolegniomycetes</taxon>
        <taxon>Saprolegniales</taxon>
        <taxon>Verrucalvaceae</taxon>
        <taxon>Aphanomyces</taxon>
    </lineage>
</organism>
<name>A0A6G0XJB8_9STRA</name>
<keyword evidence="2" id="KW-1185">Reference proteome</keyword>
<dbReference type="InterPro" id="IPR039261">
    <property type="entry name" value="FNR_nucleotide-bd"/>
</dbReference>
<dbReference type="SUPFAM" id="SSF52343">
    <property type="entry name" value="Ferredoxin reductase-like, C-terminal NADP-linked domain"/>
    <property type="match status" value="1"/>
</dbReference>
<dbReference type="AlphaFoldDB" id="A0A6G0XJB8"/>
<protein>
    <recommendedName>
        <fullName evidence="3">Oxidoreductase FAD/NAD(P)-binding domain-containing protein</fullName>
    </recommendedName>
</protein>